<feature type="domain" description="TRASH" evidence="2">
    <location>
        <begin position="146"/>
        <end position="178"/>
    </location>
</feature>
<sequence>MIKQCLNCGNDIIVKPSHFDRKKYCSRSCKTQYQLKNPPAFWKEFSRKTRVYCNNCGKELLRKPSDIHKSTFCDRECKTSFQIKNGHKINQHLKKQVSLICPICEKTFNVPKNRENSAKYCSKSCLGKANGIRGKKDYRRRVKTNCANCGQEIEKKPSEITTFNFCSVICMGRFYAESKMFAGENSGTWLGGEKNYYGPNWLSQRRKARKRDHYTCQDCGITEEQYGHELSVHHIRLFRDFNGDWKQANQLSNLVTLCEYPCHRKRHSKNHVVDDIV</sequence>
<feature type="domain" description="TRASH" evidence="2">
    <location>
        <begin position="53"/>
        <end position="85"/>
    </location>
</feature>
<dbReference type="SMART" id="SM00507">
    <property type="entry name" value="HNHc"/>
    <property type="match status" value="1"/>
</dbReference>
<accession>A0A846TE51</accession>
<dbReference type="Proteomes" id="UP000587942">
    <property type="component" value="Unassembled WGS sequence"/>
</dbReference>
<dbReference type="InterPro" id="IPR011017">
    <property type="entry name" value="TRASH_dom"/>
</dbReference>
<keyword evidence="3" id="KW-0378">Hydrolase</keyword>
<dbReference type="AlphaFoldDB" id="A0A846TE51"/>
<dbReference type="InterPro" id="IPR003615">
    <property type="entry name" value="HNH_nuc"/>
</dbReference>
<protein>
    <submittedName>
        <fullName evidence="3">HNH endonuclease</fullName>
    </submittedName>
</protein>
<feature type="domain" description="HNH nuclease" evidence="1">
    <location>
        <begin position="203"/>
        <end position="264"/>
    </location>
</feature>
<dbReference type="GO" id="GO:0004519">
    <property type="term" value="F:endonuclease activity"/>
    <property type="evidence" value="ECO:0007669"/>
    <property type="project" value="UniProtKB-KW"/>
</dbReference>
<name>A0A846TE51_9BACI</name>
<evidence type="ECO:0000259" key="2">
    <source>
        <dbReference type="SMART" id="SM00746"/>
    </source>
</evidence>
<dbReference type="RefSeq" id="WP_167831527.1">
    <property type="nucleotide sequence ID" value="NZ_JAAVUM010000003.1"/>
</dbReference>
<dbReference type="GO" id="GO:0005829">
    <property type="term" value="C:cytosol"/>
    <property type="evidence" value="ECO:0007669"/>
    <property type="project" value="TreeGrafter"/>
</dbReference>
<evidence type="ECO:0000313" key="3">
    <source>
        <dbReference type="EMBL" id="NKE05059.1"/>
    </source>
</evidence>
<keyword evidence="3" id="KW-0540">Nuclease</keyword>
<dbReference type="SMART" id="SM00746">
    <property type="entry name" value="TRASH"/>
    <property type="match status" value="4"/>
</dbReference>
<feature type="domain" description="TRASH" evidence="2">
    <location>
        <begin position="101"/>
        <end position="133"/>
    </location>
</feature>
<evidence type="ECO:0000313" key="4">
    <source>
        <dbReference type="Proteomes" id="UP000587942"/>
    </source>
</evidence>
<proteinExistence type="predicted"/>
<comment type="caution">
    <text evidence="3">The sequence shown here is derived from an EMBL/GenBank/DDBJ whole genome shotgun (WGS) entry which is preliminary data.</text>
</comment>
<gene>
    <name evidence="3" type="ORF">GWK17_06155</name>
</gene>
<dbReference type="PANTHER" id="PTHR41286">
    <property type="entry name" value="HNH NUCLEASE YAJD-RELATED"/>
    <property type="match status" value="1"/>
</dbReference>
<reference evidence="3 4" key="1">
    <citation type="submission" date="2020-03" db="EMBL/GenBank/DDBJ databases">
        <authorList>
            <person name="Sun Q."/>
        </authorList>
    </citation>
    <scope>NUCLEOTIDE SEQUENCE [LARGE SCALE GENOMIC DNA]</scope>
    <source>
        <strain evidence="3 4">KACC 21451</strain>
    </source>
</reference>
<dbReference type="EMBL" id="JAAVUM010000003">
    <property type="protein sequence ID" value="NKE05059.1"/>
    <property type="molecule type" value="Genomic_DNA"/>
</dbReference>
<feature type="domain" description="TRASH" evidence="2">
    <location>
        <begin position="5"/>
        <end position="37"/>
    </location>
</feature>
<evidence type="ECO:0000259" key="1">
    <source>
        <dbReference type="SMART" id="SM00507"/>
    </source>
</evidence>
<keyword evidence="3" id="KW-0255">Endonuclease</keyword>
<organism evidence="3 4">
    <name type="scientific">Mesobacillus selenatarsenatis</name>
    <dbReference type="NCBI Taxonomy" id="388741"/>
    <lineage>
        <taxon>Bacteria</taxon>
        <taxon>Bacillati</taxon>
        <taxon>Bacillota</taxon>
        <taxon>Bacilli</taxon>
        <taxon>Bacillales</taxon>
        <taxon>Bacillaceae</taxon>
        <taxon>Mesobacillus</taxon>
    </lineage>
</organism>
<dbReference type="PANTHER" id="PTHR41286:SF1">
    <property type="entry name" value="HNH NUCLEASE YAJD-RELATED"/>
    <property type="match status" value="1"/>
</dbReference>